<protein>
    <submittedName>
        <fullName evidence="10">MFS transporter</fullName>
    </submittedName>
</protein>
<evidence type="ECO:0000256" key="2">
    <source>
        <dbReference type="ARBA" id="ARBA00007520"/>
    </source>
</evidence>
<reference evidence="10" key="1">
    <citation type="submission" date="2023-05" db="EMBL/GenBank/DDBJ databases">
        <title>Complete genome sequence of Bacillus subtilis SRCM117797 isolated from Soybean paste.</title>
        <authorList>
            <person name="Abraha H.B."/>
            <person name="Kim K.-P."/>
            <person name="Ryu M.-S."/>
            <person name="Jeong D.-Y."/>
        </authorList>
    </citation>
    <scope>NUCLEOTIDE SEQUENCE</scope>
    <source>
        <strain evidence="10">SRCM117797</strain>
    </source>
</reference>
<feature type="transmembrane region" description="Helical" evidence="8">
    <location>
        <begin position="280"/>
        <end position="300"/>
    </location>
</feature>
<keyword evidence="7 8" id="KW-0472">Membrane</keyword>
<evidence type="ECO:0000313" key="11">
    <source>
        <dbReference type="Proteomes" id="UP001229422"/>
    </source>
</evidence>
<dbReference type="Gene3D" id="1.20.1250.20">
    <property type="entry name" value="MFS general substrate transporter like domains"/>
    <property type="match status" value="1"/>
</dbReference>
<evidence type="ECO:0000256" key="1">
    <source>
        <dbReference type="ARBA" id="ARBA00004651"/>
    </source>
</evidence>
<feature type="transmembrane region" description="Helical" evidence="8">
    <location>
        <begin position="44"/>
        <end position="64"/>
    </location>
</feature>
<dbReference type="RefSeq" id="WP_017695942.1">
    <property type="nucleotide sequence ID" value="NZ_CP035403.1"/>
</dbReference>
<feature type="transmembrane region" description="Helical" evidence="8">
    <location>
        <begin position="136"/>
        <end position="157"/>
    </location>
</feature>
<dbReference type="InterPro" id="IPR011701">
    <property type="entry name" value="MFS"/>
</dbReference>
<dbReference type="PRINTS" id="PR01035">
    <property type="entry name" value="TCRTETA"/>
</dbReference>
<dbReference type="PANTHER" id="PTHR23517">
    <property type="entry name" value="RESISTANCE PROTEIN MDTM, PUTATIVE-RELATED-RELATED"/>
    <property type="match status" value="1"/>
</dbReference>
<feature type="transmembrane region" description="Helical" evidence="8">
    <location>
        <begin position="340"/>
        <end position="365"/>
    </location>
</feature>
<evidence type="ECO:0000313" key="10">
    <source>
        <dbReference type="EMBL" id="WHM21953.1"/>
    </source>
</evidence>
<dbReference type="EMBL" id="CP125292">
    <property type="protein sequence ID" value="WHM21953.1"/>
    <property type="molecule type" value="Genomic_DNA"/>
</dbReference>
<dbReference type="PANTHER" id="PTHR23517:SF10">
    <property type="entry name" value="MAJOR FACILITATOR SUPERFAMILY (MFS) PROFILE DOMAIN-CONTAINING PROTEIN"/>
    <property type="match status" value="1"/>
</dbReference>
<dbReference type="InterPro" id="IPR036259">
    <property type="entry name" value="MFS_trans_sf"/>
</dbReference>
<gene>
    <name evidence="10" type="primary">yqjV</name>
    <name evidence="10" type="ORF">QL281_02290</name>
</gene>
<feature type="transmembrane region" description="Helical" evidence="8">
    <location>
        <begin position="163"/>
        <end position="182"/>
    </location>
</feature>
<evidence type="ECO:0000256" key="4">
    <source>
        <dbReference type="ARBA" id="ARBA00022475"/>
    </source>
</evidence>
<evidence type="ECO:0000259" key="9">
    <source>
        <dbReference type="PROSITE" id="PS50850"/>
    </source>
</evidence>
<feature type="domain" description="Major facilitator superfamily (MFS) profile" evidence="9">
    <location>
        <begin position="1"/>
        <end position="396"/>
    </location>
</feature>
<evidence type="ECO:0000256" key="7">
    <source>
        <dbReference type="ARBA" id="ARBA00023136"/>
    </source>
</evidence>
<dbReference type="CDD" id="cd17329">
    <property type="entry name" value="MFS_MdtH_MDR_like"/>
    <property type="match status" value="1"/>
</dbReference>
<dbReference type="InterPro" id="IPR005829">
    <property type="entry name" value="Sugar_transporter_CS"/>
</dbReference>
<dbReference type="SUPFAM" id="SSF103473">
    <property type="entry name" value="MFS general substrate transporter"/>
    <property type="match status" value="1"/>
</dbReference>
<feature type="transmembrane region" description="Helical" evidence="8">
    <location>
        <begin position="212"/>
        <end position="231"/>
    </location>
</feature>
<keyword evidence="4" id="KW-1003">Cell membrane</keyword>
<dbReference type="AlphaFoldDB" id="A0AAP2M3B5"/>
<comment type="similarity">
    <text evidence="2">Belongs to the major facilitator superfamily. TCR/Tet family.</text>
</comment>
<feature type="transmembrane region" description="Helical" evidence="8">
    <location>
        <begin position="251"/>
        <end position="273"/>
    </location>
</feature>
<keyword evidence="6 8" id="KW-1133">Transmembrane helix</keyword>
<sequence length="417" mass="45494">MKKWKDIHPISWTIIIGTIFGRMATSMSIPFLAIYLTAVQGASASYAGLVIAASSSVGILASFYGGYISDKFGRKNMMLVSIFGWMLVFAGFAAASNLWVFFVVNALNGLCKSLFEPASKALLSDMTEEKTRLLVFNLRYAAINIGVVFGPVLGLYFGSSQSTTPFLVPAVIYGLYGIVLALQFKKHPSLSAPAQSRNMSVREAFMVTQKDYLFTIALVGITLCTFGYSQFSSTFPQYMAQNPLIGNGTKLYGLMLTLNAIVVLATQFPIVHFAKQFSPLCSLMLGNVMVSISMAIFTASHGVPSLVMIVITFTIGEVLLFSMMDLYVDQIAKPGLKGTYFGAIGFSQLGNVIGPWVGGICIDLFGAGRPIYIFSVLSGITLLGLPFLAFAYRQMKMETTKHRSRLEKPLYIKNGRE</sequence>
<feature type="transmembrane region" description="Helical" evidence="8">
    <location>
        <begin position="371"/>
        <end position="392"/>
    </location>
</feature>
<keyword evidence="3" id="KW-0813">Transport</keyword>
<proteinExistence type="inferred from homology"/>
<organism evidence="10 11">
    <name type="scientific">Bacillus subtilis</name>
    <dbReference type="NCBI Taxonomy" id="1423"/>
    <lineage>
        <taxon>Bacteria</taxon>
        <taxon>Bacillati</taxon>
        <taxon>Bacillota</taxon>
        <taxon>Bacilli</taxon>
        <taxon>Bacillales</taxon>
        <taxon>Bacillaceae</taxon>
        <taxon>Bacillus</taxon>
    </lineage>
</organism>
<evidence type="ECO:0000256" key="8">
    <source>
        <dbReference type="SAM" id="Phobius"/>
    </source>
</evidence>
<dbReference type="InterPro" id="IPR001958">
    <property type="entry name" value="Tet-R_TetA/multi-R_MdtG-like"/>
</dbReference>
<evidence type="ECO:0000256" key="3">
    <source>
        <dbReference type="ARBA" id="ARBA00022448"/>
    </source>
</evidence>
<dbReference type="PROSITE" id="PS50850">
    <property type="entry name" value="MFS"/>
    <property type="match status" value="1"/>
</dbReference>
<dbReference type="GO" id="GO:0022857">
    <property type="term" value="F:transmembrane transporter activity"/>
    <property type="evidence" value="ECO:0007669"/>
    <property type="project" value="InterPro"/>
</dbReference>
<dbReference type="InterPro" id="IPR050171">
    <property type="entry name" value="MFS_Transporters"/>
</dbReference>
<evidence type="ECO:0000256" key="6">
    <source>
        <dbReference type="ARBA" id="ARBA00022989"/>
    </source>
</evidence>
<evidence type="ECO:0000256" key="5">
    <source>
        <dbReference type="ARBA" id="ARBA00022692"/>
    </source>
</evidence>
<dbReference type="InterPro" id="IPR020846">
    <property type="entry name" value="MFS_dom"/>
</dbReference>
<name>A0AAP2M3B5_BACIU</name>
<feature type="transmembrane region" description="Helical" evidence="8">
    <location>
        <begin position="306"/>
        <end position="328"/>
    </location>
</feature>
<dbReference type="Pfam" id="PF07690">
    <property type="entry name" value="MFS_1"/>
    <property type="match status" value="1"/>
</dbReference>
<comment type="subcellular location">
    <subcellularLocation>
        <location evidence="1">Cell membrane</location>
        <topology evidence="1">Multi-pass membrane protein</topology>
    </subcellularLocation>
</comment>
<accession>A0AAP2M3B5</accession>
<dbReference type="Proteomes" id="UP001229422">
    <property type="component" value="Chromosome"/>
</dbReference>
<dbReference type="PROSITE" id="PS00216">
    <property type="entry name" value="SUGAR_TRANSPORT_1"/>
    <property type="match status" value="1"/>
</dbReference>
<dbReference type="GO" id="GO:0005886">
    <property type="term" value="C:plasma membrane"/>
    <property type="evidence" value="ECO:0007669"/>
    <property type="project" value="UniProtKB-SubCell"/>
</dbReference>
<keyword evidence="5 8" id="KW-0812">Transmembrane</keyword>
<feature type="transmembrane region" description="Helical" evidence="8">
    <location>
        <begin position="12"/>
        <end position="38"/>
    </location>
</feature>